<evidence type="ECO:0000256" key="15">
    <source>
        <dbReference type="HAMAP-Rule" id="MF_01646"/>
    </source>
</evidence>
<dbReference type="InterPro" id="IPR006366">
    <property type="entry name" value="CobA/CysG_C"/>
</dbReference>
<evidence type="ECO:0000256" key="12">
    <source>
        <dbReference type="ARBA" id="ARBA00025705"/>
    </source>
</evidence>
<dbReference type="AlphaFoldDB" id="D4DN11"/>
<evidence type="ECO:0000256" key="8">
    <source>
        <dbReference type="ARBA" id="ARBA00023027"/>
    </source>
</evidence>
<keyword evidence="5 15" id="KW-0808">Transferase</keyword>
<dbReference type="Gene3D" id="3.40.1010.10">
    <property type="entry name" value="Cobalt-precorrin-4 Transmethylase, Domain 1"/>
    <property type="match status" value="1"/>
</dbReference>
<dbReference type="PROSITE" id="PS00840">
    <property type="entry name" value="SUMT_2"/>
    <property type="match status" value="1"/>
</dbReference>
<evidence type="ECO:0000256" key="4">
    <source>
        <dbReference type="ARBA" id="ARBA00022603"/>
    </source>
</evidence>
<feature type="active site" description="Proton acceptor" evidence="15 16">
    <location>
        <position position="247"/>
    </location>
</feature>
<dbReference type="InterPro" id="IPR028281">
    <property type="entry name" value="Sirohaem_synthase_central"/>
</dbReference>
<dbReference type="Pfam" id="PF13241">
    <property type="entry name" value="NAD_binding_7"/>
    <property type="match status" value="1"/>
</dbReference>
<feature type="binding site" evidence="15">
    <location>
        <position position="224"/>
    </location>
    <ligand>
        <name>S-adenosyl-L-methionine</name>
        <dbReference type="ChEBI" id="CHEBI:59789"/>
    </ligand>
</feature>
<dbReference type="EMBL" id="ADBF01000012">
    <property type="protein sequence ID" value="EFE50729.1"/>
    <property type="molecule type" value="Genomic_DNA"/>
</dbReference>
<reference evidence="21 24" key="3">
    <citation type="journal article" date="2015" name="PLoS Genet.">
        <title>Common Cell Shape Evolution of Two Nasopharyngeal Pathogens.</title>
        <authorList>
            <person name="Veyrier F.J."/>
            <person name="Biais N."/>
            <person name="Morales P."/>
            <person name="Belkacem N."/>
            <person name="Guilhen C."/>
            <person name="Ranjeva S."/>
            <person name="Sismeiro O."/>
            <person name="Pehau-Arnaudet G."/>
            <person name="Rocha E.P."/>
            <person name="Werts C."/>
            <person name="Taha M.K."/>
            <person name="Boneca I.G."/>
        </authorList>
    </citation>
    <scope>NUCLEOTIDE SEQUENCE [LARGE SCALE GENOMIC DNA]</scope>
    <source>
        <strain evidence="21 24">ATCC 29315</strain>
    </source>
</reference>
<feature type="domain" description="Sirohaem synthase dimerisation" evidence="19">
    <location>
        <begin position="150"/>
        <end position="207"/>
    </location>
</feature>
<accession>D4DN11</accession>
<evidence type="ECO:0000256" key="11">
    <source>
        <dbReference type="ARBA" id="ARBA00023268"/>
    </source>
</evidence>
<comment type="similarity">
    <text evidence="2 17">Belongs to the precorrin methyltransferase family.</text>
</comment>
<feature type="domain" description="Tetrapyrrole methylase" evidence="18">
    <location>
        <begin position="217"/>
        <end position="426"/>
    </location>
</feature>
<dbReference type="NCBIfam" id="NF007922">
    <property type="entry name" value="PRK10637.1"/>
    <property type="match status" value="1"/>
</dbReference>
<feature type="binding site" evidence="15">
    <location>
        <position position="411"/>
    </location>
    <ligand>
        <name>S-adenosyl-L-methionine</name>
        <dbReference type="ChEBI" id="CHEBI:59789"/>
    </ligand>
</feature>
<dbReference type="KEGG" id="nel:NELON_06625"/>
<dbReference type="GO" id="GO:0051266">
    <property type="term" value="F:sirohydrochlorin ferrochelatase activity"/>
    <property type="evidence" value="ECO:0007669"/>
    <property type="project" value="UniProtKB-EC"/>
</dbReference>
<comment type="pathway">
    <text evidence="15">Cofactor biosynthesis; adenosylcobalamin biosynthesis; sirohydrochlorin from precorrin-2: step 1/1.</text>
</comment>
<dbReference type="CDD" id="cd11642">
    <property type="entry name" value="SUMT"/>
    <property type="match status" value="1"/>
</dbReference>
<name>D4DN11_NEIEG</name>
<evidence type="ECO:0000256" key="9">
    <source>
        <dbReference type="ARBA" id="ARBA00023239"/>
    </source>
</evidence>
<evidence type="ECO:0000256" key="2">
    <source>
        <dbReference type="ARBA" id="ARBA00005879"/>
    </source>
</evidence>
<comment type="similarity">
    <text evidence="15">In the C-terminal section; belongs to the precorrin methyltransferase family.</text>
</comment>
<dbReference type="InterPro" id="IPR012409">
    <property type="entry name" value="Sirohaem_synth"/>
</dbReference>
<evidence type="ECO:0000256" key="17">
    <source>
        <dbReference type="RuleBase" id="RU003960"/>
    </source>
</evidence>
<dbReference type="InterPro" id="IPR035996">
    <property type="entry name" value="4pyrrol_Methylase_sf"/>
</dbReference>
<dbReference type="FunFam" id="3.30.950.10:FF:000001">
    <property type="entry name" value="Siroheme synthase"/>
    <property type="match status" value="1"/>
</dbReference>
<dbReference type="InterPro" id="IPR050161">
    <property type="entry name" value="Siro_Cobalamin_biosynth"/>
</dbReference>
<dbReference type="SUPFAM" id="SSF75615">
    <property type="entry name" value="Siroheme synthase middle domains-like"/>
    <property type="match status" value="1"/>
</dbReference>
<feature type="active site" description="Proton donor" evidence="15 16">
    <location>
        <position position="269"/>
    </location>
</feature>
<keyword evidence="9 15" id="KW-0456">Lyase</keyword>
<dbReference type="HAMAP" id="MF_01646">
    <property type="entry name" value="Siroheme_synth"/>
    <property type="match status" value="1"/>
</dbReference>
<feature type="region of interest" description="Uroporphyrinogen-III C-methyltransferase" evidence="15">
    <location>
        <begin position="215"/>
        <end position="467"/>
    </location>
</feature>
<dbReference type="GO" id="GO:0032259">
    <property type="term" value="P:methylation"/>
    <property type="evidence" value="ECO:0007669"/>
    <property type="project" value="UniProtKB-KW"/>
</dbReference>
<organism evidence="22 23">
    <name type="scientific">Neisseria elongata subsp. glycolytica ATCC 29315</name>
    <dbReference type="NCBI Taxonomy" id="546263"/>
    <lineage>
        <taxon>Bacteria</taxon>
        <taxon>Pseudomonadati</taxon>
        <taxon>Pseudomonadota</taxon>
        <taxon>Betaproteobacteria</taxon>
        <taxon>Neisseriales</taxon>
        <taxon>Neisseriaceae</taxon>
        <taxon>Neisseria</taxon>
    </lineage>
</organism>
<evidence type="ECO:0000256" key="13">
    <source>
        <dbReference type="ARBA" id="ARBA00047561"/>
    </source>
</evidence>
<dbReference type="Gene3D" id="1.10.8.210">
    <property type="entry name" value="Sirohaem synthase, dimerisation domain"/>
    <property type="match status" value="1"/>
</dbReference>
<dbReference type="InterPro" id="IPR036291">
    <property type="entry name" value="NAD(P)-bd_dom_sf"/>
</dbReference>
<dbReference type="Pfam" id="PF14824">
    <property type="entry name" value="Sirohm_synth_M"/>
    <property type="match status" value="1"/>
</dbReference>
<evidence type="ECO:0000313" key="22">
    <source>
        <dbReference type="EMBL" id="EFE50729.1"/>
    </source>
</evidence>
<dbReference type="NCBIfam" id="TIGR01470">
    <property type="entry name" value="cysG_Nterm"/>
    <property type="match status" value="1"/>
</dbReference>
<feature type="binding site" evidence="15">
    <location>
        <position position="305"/>
    </location>
    <ligand>
        <name>S-adenosyl-L-methionine</name>
        <dbReference type="ChEBI" id="CHEBI:59789"/>
    </ligand>
</feature>
<dbReference type="EC" id="1.3.1.76" evidence="15"/>
<evidence type="ECO:0000256" key="1">
    <source>
        <dbReference type="ARBA" id="ARBA00005010"/>
    </source>
</evidence>
<evidence type="ECO:0000259" key="19">
    <source>
        <dbReference type="Pfam" id="PF10414"/>
    </source>
</evidence>
<feature type="binding site" evidence="15">
    <location>
        <begin position="330"/>
        <end position="331"/>
    </location>
    <ligand>
        <name>S-adenosyl-L-methionine</name>
        <dbReference type="ChEBI" id="CHEBI:59789"/>
    </ligand>
</feature>
<keyword evidence="7 15" id="KW-0560">Oxidoreductase</keyword>
<keyword evidence="24" id="KW-1185">Reference proteome</keyword>
<dbReference type="PATRIC" id="fig|546263.7.peg.1423"/>
<evidence type="ECO:0000256" key="16">
    <source>
        <dbReference type="PIRSR" id="PIRSR036426-1"/>
    </source>
</evidence>
<comment type="function">
    <text evidence="15">Multifunctional enzyme that catalyzes the SAM-dependent methylations of uroporphyrinogen III at position C-2 and C-7 to form precorrin-2 via precorrin-1. Then it catalyzes the NAD-dependent ring dehydrogenation of precorrin-2 to yield sirohydrochlorin. Finally, it catalyzes the ferrochelation of sirohydrochlorin to yield siroheme.</text>
</comment>
<dbReference type="Gene3D" id="3.40.50.720">
    <property type="entry name" value="NAD(P)-binding Rossmann-like Domain"/>
    <property type="match status" value="1"/>
</dbReference>
<dbReference type="GO" id="GO:0019354">
    <property type="term" value="P:siroheme biosynthetic process"/>
    <property type="evidence" value="ECO:0007669"/>
    <property type="project" value="UniProtKB-UniRule"/>
</dbReference>
<dbReference type="Pfam" id="PF00590">
    <property type="entry name" value="TP_methylase"/>
    <property type="match status" value="1"/>
</dbReference>
<evidence type="ECO:0000313" key="23">
    <source>
        <dbReference type="Proteomes" id="UP000005536"/>
    </source>
</evidence>
<comment type="catalytic activity">
    <reaction evidence="13 15">
        <text>precorrin-2 + NAD(+) = sirohydrochlorin + NADH + 2 H(+)</text>
        <dbReference type="Rhea" id="RHEA:15613"/>
        <dbReference type="ChEBI" id="CHEBI:15378"/>
        <dbReference type="ChEBI" id="CHEBI:57540"/>
        <dbReference type="ChEBI" id="CHEBI:57945"/>
        <dbReference type="ChEBI" id="CHEBI:58351"/>
        <dbReference type="ChEBI" id="CHEBI:58827"/>
        <dbReference type="EC" id="1.3.1.76"/>
    </reaction>
</comment>
<dbReference type="GO" id="GO:0043115">
    <property type="term" value="F:precorrin-2 dehydrogenase activity"/>
    <property type="evidence" value="ECO:0007669"/>
    <property type="project" value="UniProtKB-UniRule"/>
</dbReference>
<dbReference type="STRING" id="546263.NELON_06625"/>
<dbReference type="InterPro" id="IPR037115">
    <property type="entry name" value="Sirohaem_synt_dimer_dom_sf"/>
</dbReference>
<dbReference type="PANTHER" id="PTHR45790">
    <property type="entry name" value="SIROHEME SYNTHASE-RELATED"/>
    <property type="match status" value="1"/>
</dbReference>
<comment type="pathway">
    <text evidence="15">Porphyrin-containing compound metabolism; siroheme biosynthesis; siroheme from sirohydrochlorin: step 1/1.</text>
</comment>
<comment type="pathway">
    <text evidence="1 15">Porphyrin-containing compound metabolism; siroheme biosynthesis; sirohydrochlorin from precorrin-2: step 1/1.</text>
</comment>
<keyword evidence="4 15" id="KW-0489">Methyltransferase</keyword>
<dbReference type="InterPro" id="IPR019478">
    <property type="entry name" value="Sirohaem_synthase_dimer_dom"/>
</dbReference>
<evidence type="ECO:0000256" key="10">
    <source>
        <dbReference type="ARBA" id="ARBA00023244"/>
    </source>
</evidence>
<dbReference type="FunFam" id="3.40.1010.10:FF:000001">
    <property type="entry name" value="Siroheme synthase"/>
    <property type="match status" value="1"/>
</dbReference>
<evidence type="ECO:0000256" key="6">
    <source>
        <dbReference type="ARBA" id="ARBA00022691"/>
    </source>
</evidence>
<dbReference type="RefSeq" id="WP_003770148.1">
    <property type="nucleotide sequence ID" value="NZ_CP007726.1"/>
</dbReference>
<dbReference type="PIRSF" id="PIRSF036426">
    <property type="entry name" value="Sirohaem_synth"/>
    <property type="match status" value="1"/>
</dbReference>
<comment type="catalytic activity">
    <reaction evidence="15">
        <text>siroheme + 2 H(+) = sirohydrochlorin + Fe(2+)</text>
        <dbReference type="Rhea" id="RHEA:24360"/>
        <dbReference type="ChEBI" id="CHEBI:15378"/>
        <dbReference type="ChEBI" id="CHEBI:29033"/>
        <dbReference type="ChEBI" id="CHEBI:58351"/>
        <dbReference type="ChEBI" id="CHEBI:60052"/>
        <dbReference type="EC" id="4.99.1.4"/>
    </reaction>
</comment>
<dbReference type="PROSITE" id="PS00839">
    <property type="entry name" value="SUMT_1"/>
    <property type="match status" value="1"/>
</dbReference>
<dbReference type="UniPathway" id="UPA00262">
    <property type="reaction ID" value="UER00211"/>
</dbReference>
<comment type="catalytic activity">
    <reaction evidence="15">
        <text>uroporphyrinogen III + 2 S-adenosyl-L-methionine = precorrin-2 + 2 S-adenosyl-L-homocysteine + H(+)</text>
        <dbReference type="Rhea" id="RHEA:32459"/>
        <dbReference type="ChEBI" id="CHEBI:15378"/>
        <dbReference type="ChEBI" id="CHEBI:57308"/>
        <dbReference type="ChEBI" id="CHEBI:57856"/>
        <dbReference type="ChEBI" id="CHEBI:58827"/>
        <dbReference type="ChEBI" id="CHEBI:59789"/>
        <dbReference type="EC" id="2.1.1.107"/>
    </reaction>
</comment>
<keyword evidence="6 15" id="KW-0949">S-adenosyl-L-methionine</keyword>
<feature type="binding site" evidence="15">
    <location>
        <begin position="300"/>
        <end position="302"/>
    </location>
    <ligand>
        <name>S-adenosyl-L-methionine</name>
        <dbReference type="ChEBI" id="CHEBI:59789"/>
    </ligand>
</feature>
<comment type="pathway">
    <text evidence="14 15">Cofactor biosynthesis; adenosylcobalamin biosynthesis; precorrin-2 from uroporphyrinogen III: step 1/1.</text>
</comment>
<evidence type="ECO:0000256" key="14">
    <source>
        <dbReference type="ARBA" id="ARBA00060548"/>
    </source>
</evidence>
<dbReference type="GO" id="GO:0009236">
    <property type="term" value="P:cobalamin biosynthetic process"/>
    <property type="evidence" value="ECO:0007669"/>
    <property type="project" value="UniProtKB-UniRule"/>
</dbReference>
<dbReference type="Proteomes" id="UP000005536">
    <property type="component" value="Unassembled WGS sequence"/>
</dbReference>
<proteinExistence type="inferred from homology"/>
<comment type="pathway">
    <text evidence="12 15">Porphyrin-containing compound metabolism; siroheme biosynthesis; precorrin-2 from uroporphyrinogen III: step 1/1.</text>
</comment>
<dbReference type="InterPro" id="IPR014777">
    <property type="entry name" value="4pyrrole_Mease_sub1"/>
</dbReference>
<keyword evidence="11 15" id="KW-0511">Multifunctional enzyme</keyword>
<dbReference type="NCBIfam" id="TIGR01469">
    <property type="entry name" value="cobA_cysG_Cterm"/>
    <property type="match status" value="1"/>
</dbReference>
<dbReference type="EMBL" id="CP007726">
    <property type="protein sequence ID" value="AJE18597.1"/>
    <property type="molecule type" value="Genomic_DNA"/>
</dbReference>
<reference evidence="24" key="2">
    <citation type="submission" date="2014-05" db="EMBL/GenBank/DDBJ databases">
        <title>Complete Genome sequence of Neisseria elongata subsp. glycolytica.</title>
        <authorList>
            <person name="Veyrier F.J."/>
            <person name="Taha M.-K."/>
        </authorList>
    </citation>
    <scope>NUCLEOTIDE SEQUENCE [LARGE SCALE GENOMIC DNA]</scope>
    <source>
        <strain evidence="24">ATCC 29315</strain>
    </source>
</reference>
<evidence type="ECO:0000256" key="5">
    <source>
        <dbReference type="ARBA" id="ARBA00022679"/>
    </source>
</evidence>
<dbReference type="Gene3D" id="3.30.160.110">
    <property type="entry name" value="Siroheme synthase, domain 2"/>
    <property type="match status" value="1"/>
</dbReference>
<evidence type="ECO:0000313" key="24">
    <source>
        <dbReference type="Proteomes" id="UP000031392"/>
    </source>
</evidence>
<gene>
    <name evidence="22" type="primary">cobA</name>
    <name evidence="15" type="synonym">cysG</name>
    <name evidence="22" type="ORF">NEIELOOT_00435</name>
    <name evidence="21" type="ORF">NELON_06625</name>
</gene>
<dbReference type="GO" id="GO:0004851">
    <property type="term" value="F:uroporphyrin-III C-methyltransferase activity"/>
    <property type="evidence" value="ECO:0007669"/>
    <property type="project" value="UniProtKB-UniRule"/>
</dbReference>
<feature type="modified residue" description="Phosphoserine" evidence="15">
    <location>
        <position position="128"/>
    </location>
</feature>
<feature type="region of interest" description="Precorrin-2 dehydrogenase / sirohydrochlorin ferrochelatase" evidence="15">
    <location>
        <begin position="1"/>
        <end position="203"/>
    </location>
</feature>
<dbReference type="SUPFAM" id="SSF53790">
    <property type="entry name" value="Tetrapyrrole methylase"/>
    <property type="match status" value="1"/>
</dbReference>
<comment type="similarity">
    <text evidence="15">In the N-terminal section; belongs to the precorrin-2 dehydrogenase / sirohydrochlorin ferrochelatase family.</text>
</comment>
<protein>
    <recommendedName>
        <fullName evidence="15">Siroheme synthase</fullName>
    </recommendedName>
    <domain>
        <recommendedName>
            <fullName evidence="15">Uroporphyrinogen-III C-methyltransferase</fullName>
            <shortName evidence="15">Urogen III methylase</shortName>
            <ecNumber evidence="15">2.1.1.107</ecNumber>
        </recommendedName>
        <alternativeName>
            <fullName evidence="15">SUMT</fullName>
        </alternativeName>
        <alternativeName>
            <fullName evidence="15">Uroporphyrinogen III methylase</fullName>
            <shortName evidence="15">UROM</shortName>
        </alternativeName>
    </domain>
    <domain>
        <recommendedName>
            <fullName evidence="15">Precorrin-2 dehydrogenase</fullName>
            <ecNumber evidence="15">1.3.1.76</ecNumber>
        </recommendedName>
    </domain>
    <domain>
        <recommendedName>
            <fullName evidence="15">Sirohydrochlorin ferrochelatase</fullName>
            <ecNumber evidence="15">4.99.1.4</ecNumber>
        </recommendedName>
    </domain>
</protein>
<dbReference type="EC" id="2.1.1.107" evidence="15"/>
<feature type="binding site" evidence="15">
    <location>
        <begin position="43"/>
        <end position="44"/>
    </location>
    <ligand>
        <name>NAD(+)</name>
        <dbReference type="ChEBI" id="CHEBI:57540"/>
    </ligand>
</feature>
<evidence type="ECO:0000259" key="18">
    <source>
        <dbReference type="Pfam" id="PF00590"/>
    </source>
</evidence>
<feature type="domain" description="Siroheme synthase central" evidence="20">
    <location>
        <begin position="119"/>
        <end position="145"/>
    </location>
</feature>
<dbReference type="GO" id="GO:0051287">
    <property type="term" value="F:NAD binding"/>
    <property type="evidence" value="ECO:0007669"/>
    <property type="project" value="InterPro"/>
</dbReference>
<evidence type="ECO:0000256" key="7">
    <source>
        <dbReference type="ARBA" id="ARBA00023002"/>
    </source>
</evidence>
<feature type="binding site" evidence="15">
    <location>
        <begin position="22"/>
        <end position="23"/>
    </location>
    <ligand>
        <name>NAD(+)</name>
        <dbReference type="ChEBI" id="CHEBI:57540"/>
    </ligand>
</feature>
<evidence type="ECO:0000313" key="21">
    <source>
        <dbReference type="EMBL" id="AJE18597.1"/>
    </source>
</evidence>
<evidence type="ECO:0000259" key="20">
    <source>
        <dbReference type="Pfam" id="PF14824"/>
    </source>
</evidence>
<dbReference type="HOGENOM" id="CLU_011276_2_1_4"/>
<keyword evidence="8 15" id="KW-0520">NAD</keyword>
<sequence>MNYFPMFADLRSRPVLVVGGGTVAERKIQSLLDAGAEVLLAARELTENLQTWAEEGRICRIAESFSDGLIRQAVLVIAATDDEELNRRVADAAERGNKLVNVVDRQELCSFIVPAVIDRSPVQIAVSSGGTSPVLARRLRLQIEQLVPQHIGLMAQIAGENRESVKRQFGSLPERRQFWEQLFAGRFQDYCTQNNRPQADLQLKAELAAKQTQQGFVTLVGAGPGDAGLLTIHALQAIQAADVVLYDALVGTDILCLIRKDAEKINVGKRAGGHKVRQEETNALLLEYAQKGCRVVRLKGGDPFVFGRGGEELQILAEAGIPFKIIPGITAAVGAAAYAGIPLTHRDYAQSVQFITGQCKADGSDVDWASFARSNQTLAVYMGTIKAENIAARLIRHGRAADTPCAVISNGTRQNQTVATGVLSDLQCLTANAATPALIIIGEVAALHHRLAWFQSENTAVAKAKAA</sequence>
<keyword evidence="15" id="KW-0597">Phosphoprotein</keyword>
<dbReference type="UniPathway" id="UPA00148">
    <property type="reaction ID" value="UER00211"/>
</dbReference>
<dbReference type="NCBIfam" id="NF004790">
    <property type="entry name" value="PRK06136.1"/>
    <property type="match status" value="1"/>
</dbReference>
<dbReference type="InterPro" id="IPR014776">
    <property type="entry name" value="4pyrrole_Mease_sub2"/>
</dbReference>
<dbReference type="Pfam" id="PF10414">
    <property type="entry name" value="CysG_dimeriser"/>
    <property type="match status" value="1"/>
</dbReference>
<evidence type="ECO:0000256" key="3">
    <source>
        <dbReference type="ARBA" id="ARBA00022573"/>
    </source>
</evidence>
<dbReference type="PANTHER" id="PTHR45790:SF1">
    <property type="entry name" value="SIROHEME SYNTHASE"/>
    <property type="match status" value="1"/>
</dbReference>
<keyword evidence="3 15" id="KW-0169">Cobalamin biosynthesis</keyword>
<dbReference type="InterPro" id="IPR003043">
    <property type="entry name" value="Uropor_MeTrfase_CS"/>
</dbReference>
<dbReference type="InterPro" id="IPR000878">
    <property type="entry name" value="4pyrrol_Mease"/>
</dbReference>
<dbReference type="Gene3D" id="3.30.950.10">
    <property type="entry name" value="Methyltransferase, Cobalt-precorrin-4 Transmethylase, Domain 2"/>
    <property type="match status" value="1"/>
</dbReference>
<dbReference type="InterPro" id="IPR006367">
    <property type="entry name" value="Sirohaem_synthase_N"/>
</dbReference>
<dbReference type="SUPFAM" id="SSF51735">
    <property type="entry name" value="NAD(P)-binding Rossmann-fold domains"/>
    <property type="match status" value="1"/>
</dbReference>
<feature type="binding site" evidence="15">
    <location>
        <position position="382"/>
    </location>
    <ligand>
        <name>S-adenosyl-L-methionine</name>
        <dbReference type="ChEBI" id="CHEBI:59789"/>
    </ligand>
</feature>
<keyword evidence="10 15" id="KW-0627">Porphyrin biosynthesis</keyword>
<dbReference type="Proteomes" id="UP000031392">
    <property type="component" value="Chromosome"/>
</dbReference>
<dbReference type="EC" id="4.99.1.4" evidence="15"/>
<reference evidence="22 23" key="1">
    <citation type="submission" date="2010-02" db="EMBL/GenBank/DDBJ databases">
        <authorList>
            <person name="Weinstock G."/>
            <person name="Sodergren E."/>
            <person name="Clifton S."/>
            <person name="Fulton L."/>
            <person name="Fulton B."/>
            <person name="Courtney L."/>
            <person name="Fronick C."/>
            <person name="Harrison M."/>
            <person name="Strong C."/>
            <person name="Farmer C."/>
            <person name="Delahaunty K."/>
            <person name="Markovic C."/>
            <person name="Hall O."/>
            <person name="Minx P."/>
            <person name="Tomlinson C."/>
            <person name="Mitreva M."/>
            <person name="Nelson J."/>
            <person name="Hou S."/>
            <person name="Wollam A."/>
            <person name="Pepin K.H."/>
            <person name="Johnson M."/>
            <person name="Bhonagiri V."/>
            <person name="Zhang X."/>
            <person name="Suruliraj S."/>
            <person name="Warren W."/>
            <person name="Chinwalla A."/>
            <person name="Mardis E.R."/>
            <person name="Wilson R.K."/>
        </authorList>
    </citation>
    <scope>NUCLEOTIDE SEQUENCE [LARGE SCALE GENOMIC DNA]</scope>
    <source>
        <strain evidence="22 23">ATCC 29315</strain>
    </source>
</reference>